<dbReference type="PANTHER" id="PTHR24111">
    <property type="entry name" value="LEUCINE-RICH REPEAT-CONTAINING PROTEIN 34"/>
    <property type="match status" value="1"/>
</dbReference>
<keyword evidence="1" id="KW-0677">Repeat</keyword>
<name>A0A9P6AW80_9AGAM</name>
<evidence type="ECO:0008006" key="4">
    <source>
        <dbReference type="Google" id="ProtNLM"/>
    </source>
</evidence>
<dbReference type="EMBL" id="MU128976">
    <property type="protein sequence ID" value="KAF9513169.1"/>
    <property type="molecule type" value="Genomic_DNA"/>
</dbReference>
<accession>A0A9P6AW80</accession>
<dbReference type="Pfam" id="PF13516">
    <property type="entry name" value="LRR_6"/>
    <property type="match status" value="3"/>
</dbReference>
<dbReference type="InterPro" id="IPR052201">
    <property type="entry name" value="LRR-containing_regulator"/>
</dbReference>
<organism evidence="2 3">
    <name type="scientific">Hydnum rufescens UP504</name>
    <dbReference type="NCBI Taxonomy" id="1448309"/>
    <lineage>
        <taxon>Eukaryota</taxon>
        <taxon>Fungi</taxon>
        <taxon>Dikarya</taxon>
        <taxon>Basidiomycota</taxon>
        <taxon>Agaricomycotina</taxon>
        <taxon>Agaricomycetes</taxon>
        <taxon>Cantharellales</taxon>
        <taxon>Hydnaceae</taxon>
        <taxon>Hydnum</taxon>
    </lineage>
</organism>
<evidence type="ECO:0000313" key="2">
    <source>
        <dbReference type="EMBL" id="KAF9513169.1"/>
    </source>
</evidence>
<dbReference type="OrthoDB" id="120976at2759"/>
<dbReference type="SUPFAM" id="SSF52047">
    <property type="entry name" value="RNI-like"/>
    <property type="match status" value="1"/>
</dbReference>
<dbReference type="InterPro" id="IPR001611">
    <property type="entry name" value="Leu-rich_rpt"/>
</dbReference>
<reference evidence="2" key="1">
    <citation type="journal article" date="2020" name="Nat. Commun.">
        <title>Large-scale genome sequencing of mycorrhizal fungi provides insights into the early evolution of symbiotic traits.</title>
        <authorList>
            <person name="Miyauchi S."/>
            <person name="Kiss E."/>
            <person name="Kuo A."/>
            <person name="Drula E."/>
            <person name="Kohler A."/>
            <person name="Sanchez-Garcia M."/>
            <person name="Morin E."/>
            <person name="Andreopoulos B."/>
            <person name="Barry K.W."/>
            <person name="Bonito G."/>
            <person name="Buee M."/>
            <person name="Carver A."/>
            <person name="Chen C."/>
            <person name="Cichocki N."/>
            <person name="Clum A."/>
            <person name="Culley D."/>
            <person name="Crous P.W."/>
            <person name="Fauchery L."/>
            <person name="Girlanda M."/>
            <person name="Hayes R.D."/>
            <person name="Keri Z."/>
            <person name="LaButti K."/>
            <person name="Lipzen A."/>
            <person name="Lombard V."/>
            <person name="Magnuson J."/>
            <person name="Maillard F."/>
            <person name="Murat C."/>
            <person name="Nolan M."/>
            <person name="Ohm R.A."/>
            <person name="Pangilinan J."/>
            <person name="Pereira M.F."/>
            <person name="Perotto S."/>
            <person name="Peter M."/>
            <person name="Pfister S."/>
            <person name="Riley R."/>
            <person name="Sitrit Y."/>
            <person name="Stielow J.B."/>
            <person name="Szollosi G."/>
            <person name="Zifcakova L."/>
            <person name="Stursova M."/>
            <person name="Spatafora J.W."/>
            <person name="Tedersoo L."/>
            <person name="Vaario L.M."/>
            <person name="Yamada A."/>
            <person name="Yan M."/>
            <person name="Wang P."/>
            <person name="Xu J."/>
            <person name="Bruns T."/>
            <person name="Baldrian P."/>
            <person name="Vilgalys R."/>
            <person name="Dunand C."/>
            <person name="Henrissat B."/>
            <person name="Grigoriev I.V."/>
            <person name="Hibbett D."/>
            <person name="Nagy L.G."/>
            <person name="Martin F.M."/>
        </authorList>
    </citation>
    <scope>NUCLEOTIDE SEQUENCE</scope>
    <source>
        <strain evidence="2">UP504</strain>
    </source>
</reference>
<dbReference type="PANTHER" id="PTHR24111:SF0">
    <property type="entry name" value="LEUCINE-RICH REPEAT-CONTAINING PROTEIN"/>
    <property type="match status" value="1"/>
</dbReference>
<proteinExistence type="predicted"/>
<evidence type="ECO:0000256" key="1">
    <source>
        <dbReference type="ARBA" id="ARBA00022737"/>
    </source>
</evidence>
<keyword evidence="3" id="KW-1185">Reference proteome</keyword>
<dbReference type="AlphaFoldDB" id="A0A9P6AW80"/>
<protein>
    <recommendedName>
        <fullName evidence="4">RNI-like protein</fullName>
    </recommendedName>
</protein>
<gene>
    <name evidence="2" type="ORF">BS47DRAFT_984332</name>
</gene>
<evidence type="ECO:0000313" key="3">
    <source>
        <dbReference type="Proteomes" id="UP000886523"/>
    </source>
</evidence>
<sequence length="230" mass="25202">MITRVPRSSVASSILTLDLMENGLSHIDGAQQVIDYLLMKPRIKKLNLSRNEIGDYGSIALFEFLCSPRGRKVELTELNLNQNAIGMAGLRAISAYIRGNPTLQELNIQNNDLTGRVDVISDFTSSLNKSHVSRLVLSGNTSLGDTFAEEFFTQLTSPHLRSVDISLIGLTPASGPFIISYLTSDRALRLREIGCNGNALGLEAVRESRVAYEMAISPFKSSNSMLPLEL</sequence>
<dbReference type="InterPro" id="IPR032675">
    <property type="entry name" value="LRR_dom_sf"/>
</dbReference>
<comment type="caution">
    <text evidence="2">The sequence shown here is derived from an EMBL/GenBank/DDBJ whole genome shotgun (WGS) entry which is preliminary data.</text>
</comment>
<dbReference type="Proteomes" id="UP000886523">
    <property type="component" value="Unassembled WGS sequence"/>
</dbReference>
<dbReference type="SMART" id="SM00368">
    <property type="entry name" value="LRR_RI"/>
    <property type="match status" value="4"/>
</dbReference>
<dbReference type="Gene3D" id="3.80.10.10">
    <property type="entry name" value="Ribonuclease Inhibitor"/>
    <property type="match status" value="2"/>
</dbReference>